<dbReference type="GO" id="GO:0004675">
    <property type="term" value="F:transmembrane receptor protein serine/threonine kinase activity"/>
    <property type="evidence" value="ECO:0000318"/>
    <property type="project" value="GO_Central"/>
</dbReference>
<gene>
    <name evidence="9" type="ORF">LSAT_V11C900503150</name>
</gene>
<evidence type="ECO:0000256" key="3">
    <source>
        <dbReference type="ARBA" id="ARBA00022692"/>
    </source>
</evidence>
<evidence type="ECO:0000256" key="6">
    <source>
        <dbReference type="ARBA" id="ARBA00022989"/>
    </source>
</evidence>
<comment type="caution">
    <text evidence="9">The sequence shown here is derived from an EMBL/GenBank/DDBJ whole genome shotgun (WGS) entry which is preliminary data.</text>
</comment>
<dbReference type="Proteomes" id="UP000235145">
    <property type="component" value="Unassembled WGS sequence"/>
</dbReference>
<sequence length="108" mass="12477">MCKTVDALNALKTQLQDPNNVLQSWNITQVNPCRWSHITCNNENRVARMELYDNNITGSIPYQIGNLTYLLSLDLYMNQLDGDIPDTLGNLKKLHCLYDFTSFVFFSR</sequence>
<dbReference type="EMBL" id="NBSK02000009">
    <property type="protein sequence ID" value="KAJ0188882.1"/>
    <property type="molecule type" value="Genomic_DNA"/>
</dbReference>
<dbReference type="PANTHER" id="PTHR47988">
    <property type="entry name" value="SOMATIC EMBRYOGENESIS RECEPTOR KINASE 1"/>
    <property type="match status" value="1"/>
</dbReference>
<dbReference type="InterPro" id="IPR013210">
    <property type="entry name" value="LRR_N_plant-typ"/>
</dbReference>
<organism evidence="9 10">
    <name type="scientific">Lactuca sativa</name>
    <name type="common">Garden lettuce</name>
    <dbReference type="NCBI Taxonomy" id="4236"/>
    <lineage>
        <taxon>Eukaryota</taxon>
        <taxon>Viridiplantae</taxon>
        <taxon>Streptophyta</taxon>
        <taxon>Embryophyta</taxon>
        <taxon>Tracheophyta</taxon>
        <taxon>Spermatophyta</taxon>
        <taxon>Magnoliopsida</taxon>
        <taxon>eudicotyledons</taxon>
        <taxon>Gunneridae</taxon>
        <taxon>Pentapetalae</taxon>
        <taxon>asterids</taxon>
        <taxon>campanulids</taxon>
        <taxon>Asterales</taxon>
        <taxon>Asteraceae</taxon>
        <taxon>Cichorioideae</taxon>
        <taxon>Cichorieae</taxon>
        <taxon>Lactucinae</taxon>
        <taxon>Lactuca</taxon>
    </lineage>
</organism>
<dbReference type="FunFam" id="3.80.10.10:FF:000129">
    <property type="entry name" value="Leucine-rich repeat receptor-like kinase"/>
    <property type="match status" value="1"/>
</dbReference>
<evidence type="ECO:0000313" key="9">
    <source>
        <dbReference type="EMBL" id="KAJ0188882.1"/>
    </source>
</evidence>
<dbReference type="InterPro" id="IPR032675">
    <property type="entry name" value="LRR_dom_sf"/>
</dbReference>
<dbReference type="InterPro" id="IPR001611">
    <property type="entry name" value="Leu-rich_rpt"/>
</dbReference>
<keyword evidence="7" id="KW-0472">Membrane</keyword>
<reference evidence="9 10" key="1">
    <citation type="journal article" date="2017" name="Nat. Commun.">
        <title>Genome assembly with in vitro proximity ligation data and whole-genome triplication in lettuce.</title>
        <authorList>
            <person name="Reyes-Chin-Wo S."/>
            <person name="Wang Z."/>
            <person name="Yang X."/>
            <person name="Kozik A."/>
            <person name="Arikit S."/>
            <person name="Song C."/>
            <person name="Xia L."/>
            <person name="Froenicke L."/>
            <person name="Lavelle D.O."/>
            <person name="Truco M.J."/>
            <person name="Xia R."/>
            <person name="Zhu S."/>
            <person name="Xu C."/>
            <person name="Xu H."/>
            <person name="Xu X."/>
            <person name="Cox K."/>
            <person name="Korf I."/>
            <person name="Meyers B.C."/>
            <person name="Michelmore R.W."/>
        </authorList>
    </citation>
    <scope>NUCLEOTIDE SEQUENCE [LARGE SCALE GENOMIC DNA]</scope>
    <source>
        <strain evidence="10">cv. Salinas</strain>
        <tissue evidence="9">Seedlings</tissue>
    </source>
</reference>
<evidence type="ECO:0000256" key="1">
    <source>
        <dbReference type="ARBA" id="ARBA00004167"/>
    </source>
</evidence>
<name>A0A9R1WXF0_LACSA</name>
<comment type="subcellular location">
    <subcellularLocation>
        <location evidence="1">Membrane</location>
        <topology evidence="1">Single-pass membrane protein</topology>
    </subcellularLocation>
</comment>
<dbReference type="GO" id="GO:0007165">
    <property type="term" value="P:signal transduction"/>
    <property type="evidence" value="ECO:0000318"/>
    <property type="project" value="GO_Central"/>
</dbReference>
<dbReference type="SUPFAM" id="SSF52058">
    <property type="entry name" value="L domain-like"/>
    <property type="match status" value="1"/>
</dbReference>
<dbReference type="Gene3D" id="3.80.10.10">
    <property type="entry name" value="Ribonuclease Inhibitor"/>
    <property type="match status" value="1"/>
</dbReference>
<accession>A0A9R1WXF0</accession>
<evidence type="ECO:0000259" key="8">
    <source>
        <dbReference type="Pfam" id="PF08263"/>
    </source>
</evidence>
<keyword evidence="6" id="KW-1133">Transmembrane helix</keyword>
<proteinExistence type="predicted"/>
<feature type="domain" description="Leucine-rich repeat-containing N-terminal plant-type" evidence="8">
    <location>
        <begin position="5"/>
        <end position="41"/>
    </location>
</feature>
<evidence type="ECO:0000313" key="10">
    <source>
        <dbReference type="Proteomes" id="UP000235145"/>
    </source>
</evidence>
<dbReference type="Pfam" id="PF00560">
    <property type="entry name" value="LRR_1"/>
    <property type="match status" value="2"/>
</dbReference>
<evidence type="ECO:0000256" key="7">
    <source>
        <dbReference type="ARBA" id="ARBA00023136"/>
    </source>
</evidence>
<keyword evidence="5" id="KW-0677">Repeat</keyword>
<keyword evidence="2" id="KW-0433">Leucine-rich repeat</keyword>
<evidence type="ECO:0000256" key="4">
    <source>
        <dbReference type="ARBA" id="ARBA00022729"/>
    </source>
</evidence>
<keyword evidence="3" id="KW-0812">Transmembrane</keyword>
<dbReference type="Pfam" id="PF08263">
    <property type="entry name" value="LRRNT_2"/>
    <property type="match status" value="1"/>
</dbReference>
<evidence type="ECO:0000256" key="2">
    <source>
        <dbReference type="ARBA" id="ARBA00022614"/>
    </source>
</evidence>
<dbReference type="AlphaFoldDB" id="A0A9R1WXF0"/>
<keyword evidence="10" id="KW-1185">Reference proteome</keyword>
<evidence type="ECO:0000256" key="5">
    <source>
        <dbReference type="ARBA" id="ARBA00022737"/>
    </source>
</evidence>
<protein>
    <recommendedName>
        <fullName evidence="8">Leucine-rich repeat-containing N-terminal plant-type domain-containing protein</fullName>
    </recommendedName>
</protein>
<keyword evidence="4" id="KW-0732">Signal</keyword>
<dbReference type="GO" id="GO:0005886">
    <property type="term" value="C:plasma membrane"/>
    <property type="evidence" value="ECO:0000318"/>
    <property type="project" value="GO_Central"/>
</dbReference>